<comment type="caution">
    <text evidence="1">The sequence shown here is derived from an EMBL/GenBank/DDBJ whole genome shotgun (WGS) entry which is preliminary data.</text>
</comment>
<gene>
    <name evidence="1" type="ORF">A3C25_05840</name>
</gene>
<sequence>MAESPQPKEILDPRSIAIVYMTRYPDWYEGSVLSPVDTDKIRGDKAIETFSLASSMGYRVVVGDSIKSSPDFRRNLAAFKNIDLAPRESDDFILSVLSGLQTASQFTGVNAVITSQPEKYSIIRDCVPKLVHPIVFEGADVVVAKREEGLFRDTFPDYMYESEQKGNAILCRLLRNYGWLKPYQPDLDFFSGSWAYRNDPKLLREIIRIYDFKKAAGDEMTVRRHIGNHMFFYIFDALRLRKKVMSAEVPLAYSQEQRQNEEDPAKIEEFRRKRRGQRYAILEELIDYIRLYCEGVRRE</sequence>
<organism evidence="1 2">
    <name type="scientific">Candidatus Roizmanbacteria bacterium RIFCSPHIGHO2_02_FULL_38_11</name>
    <dbReference type="NCBI Taxonomy" id="1802039"/>
    <lineage>
        <taxon>Bacteria</taxon>
        <taxon>Candidatus Roizmaniibacteriota</taxon>
    </lineage>
</organism>
<evidence type="ECO:0000313" key="2">
    <source>
        <dbReference type="Proteomes" id="UP000177913"/>
    </source>
</evidence>
<evidence type="ECO:0000313" key="1">
    <source>
        <dbReference type="EMBL" id="OGK24221.1"/>
    </source>
</evidence>
<reference evidence="1 2" key="1">
    <citation type="journal article" date="2016" name="Nat. Commun.">
        <title>Thousands of microbial genomes shed light on interconnected biogeochemical processes in an aquifer system.</title>
        <authorList>
            <person name="Anantharaman K."/>
            <person name="Brown C.T."/>
            <person name="Hug L.A."/>
            <person name="Sharon I."/>
            <person name="Castelle C.J."/>
            <person name="Probst A.J."/>
            <person name="Thomas B.C."/>
            <person name="Singh A."/>
            <person name="Wilkins M.J."/>
            <person name="Karaoz U."/>
            <person name="Brodie E.L."/>
            <person name="Williams K.H."/>
            <person name="Hubbard S.S."/>
            <person name="Banfield J.F."/>
        </authorList>
    </citation>
    <scope>NUCLEOTIDE SEQUENCE [LARGE SCALE GENOMIC DNA]</scope>
</reference>
<dbReference type="AlphaFoldDB" id="A0A1F7GZ42"/>
<accession>A0A1F7GZ42</accession>
<name>A0A1F7GZ42_9BACT</name>
<protein>
    <submittedName>
        <fullName evidence="1">Uncharacterized protein</fullName>
    </submittedName>
</protein>
<dbReference type="EMBL" id="MFZO01000037">
    <property type="protein sequence ID" value="OGK24221.1"/>
    <property type="molecule type" value="Genomic_DNA"/>
</dbReference>
<proteinExistence type="predicted"/>
<dbReference type="Proteomes" id="UP000177913">
    <property type="component" value="Unassembled WGS sequence"/>
</dbReference>